<dbReference type="PANTHER" id="PTHR43547:SF2">
    <property type="entry name" value="HYBRID SIGNAL TRANSDUCTION HISTIDINE KINASE C"/>
    <property type="match status" value="1"/>
</dbReference>
<dbReference type="InterPro" id="IPR018060">
    <property type="entry name" value="HTH_AraC"/>
</dbReference>
<keyword evidence="10" id="KW-0238">DNA-binding</keyword>
<dbReference type="Gene3D" id="3.40.50.2300">
    <property type="match status" value="1"/>
</dbReference>
<dbReference type="InterPro" id="IPR036890">
    <property type="entry name" value="HATPase_C_sf"/>
</dbReference>
<dbReference type="EMBL" id="RQYF01000008">
    <property type="protein sequence ID" value="RRD92606.1"/>
    <property type="molecule type" value="Genomic_DNA"/>
</dbReference>
<feature type="modified residue" description="4-aspartylphosphate" evidence="12">
    <location>
        <position position="416"/>
    </location>
</feature>
<keyword evidence="13" id="KW-0472">Membrane</keyword>
<dbReference type="InterPro" id="IPR005467">
    <property type="entry name" value="His_kinase_dom"/>
</dbReference>
<keyword evidence="5" id="KW-0547">Nucleotide-binding</keyword>
<dbReference type="PRINTS" id="PR00344">
    <property type="entry name" value="BCTRLSENSOR"/>
</dbReference>
<dbReference type="InterPro" id="IPR018062">
    <property type="entry name" value="HTH_AraC-typ_CS"/>
</dbReference>
<dbReference type="InterPro" id="IPR003661">
    <property type="entry name" value="HisK_dim/P_dom"/>
</dbReference>
<dbReference type="PANTHER" id="PTHR43547">
    <property type="entry name" value="TWO-COMPONENT HISTIDINE KINASE"/>
    <property type="match status" value="1"/>
</dbReference>
<comment type="catalytic activity">
    <reaction evidence="1">
        <text>ATP + protein L-histidine = ADP + protein N-phospho-L-histidine.</text>
        <dbReference type="EC" id="2.7.13.3"/>
    </reaction>
</comment>
<dbReference type="SUPFAM" id="SSF47384">
    <property type="entry name" value="Homodimeric domain of signal transducing histidine kinase"/>
    <property type="match status" value="1"/>
</dbReference>
<dbReference type="SUPFAM" id="SSF52172">
    <property type="entry name" value="CheY-like"/>
    <property type="match status" value="1"/>
</dbReference>
<evidence type="ECO:0000256" key="7">
    <source>
        <dbReference type="ARBA" id="ARBA00022840"/>
    </source>
</evidence>
<dbReference type="SUPFAM" id="SSF55874">
    <property type="entry name" value="ATPase domain of HSP90 chaperone/DNA topoisomerase II/histidine kinase"/>
    <property type="match status" value="1"/>
</dbReference>
<keyword evidence="4" id="KW-0808">Transferase</keyword>
<evidence type="ECO:0000259" key="14">
    <source>
        <dbReference type="PROSITE" id="PS01124"/>
    </source>
</evidence>
<keyword evidence="9" id="KW-0805">Transcription regulation</keyword>
<evidence type="ECO:0000256" key="4">
    <source>
        <dbReference type="ARBA" id="ARBA00022679"/>
    </source>
</evidence>
<dbReference type="SMART" id="SM00342">
    <property type="entry name" value="HTH_ARAC"/>
    <property type="match status" value="1"/>
</dbReference>
<dbReference type="InterPro" id="IPR036097">
    <property type="entry name" value="HisK_dim/P_sf"/>
</dbReference>
<keyword evidence="11" id="KW-0804">Transcription</keyword>
<dbReference type="EC" id="2.7.13.3" evidence="2"/>
<feature type="domain" description="HTH araC/xylS-type" evidence="14">
    <location>
        <begin position="520"/>
        <end position="619"/>
    </location>
</feature>
<protein>
    <recommendedName>
        <fullName evidence="2">histidine kinase</fullName>
        <ecNumber evidence="2">2.7.13.3</ecNumber>
    </recommendedName>
</protein>
<evidence type="ECO:0000256" key="6">
    <source>
        <dbReference type="ARBA" id="ARBA00022777"/>
    </source>
</evidence>
<dbReference type="GO" id="GO:0043565">
    <property type="term" value="F:sequence-specific DNA binding"/>
    <property type="evidence" value="ECO:0007669"/>
    <property type="project" value="InterPro"/>
</dbReference>
<keyword evidence="3 12" id="KW-0597">Phosphoprotein</keyword>
<feature type="transmembrane region" description="Helical" evidence="13">
    <location>
        <begin position="57"/>
        <end position="85"/>
    </location>
</feature>
<dbReference type="PROSITE" id="PS00041">
    <property type="entry name" value="HTH_ARAC_FAMILY_1"/>
    <property type="match status" value="1"/>
</dbReference>
<evidence type="ECO:0000256" key="9">
    <source>
        <dbReference type="ARBA" id="ARBA00023015"/>
    </source>
</evidence>
<dbReference type="PROSITE" id="PS01124">
    <property type="entry name" value="HTH_ARAC_FAMILY_2"/>
    <property type="match status" value="1"/>
</dbReference>
<evidence type="ECO:0000259" key="16">
    <source>
        <dbReference type="PROSITE" id="PS50110"/>
    </source>
</evidence>
<dbReference type="CDD" id="cd00075">
    <property type="entry name" value="HATPase"/>
    <property type="match status" value="1"/>
</dbReference>
<dbReference type="InterPro" id="IPR003594">
    <property type="entry name" value="HATPase_dom"/>
</dbReference>
<evidence type="ECO:0000313" key="17">
    <source>
        <dbReference type="EMBL" id="RRD92606.1"/>
    </source>
</evidence>
<dbReference type="Pfam" id="PF00512">
    <property type="entry name" value="HisKA"/>
    <property type="match status" value="1"/>
</dbReference>
<keyword evidence="13" id="KW-1133">Transmembrane helix</keyword>
<dbReference type="CDD" id="cd00082">
    <property type="entry name" value="HisKA"/>
    <property type="match status" value="1"/>
</dbReference>
<dbReference type="InterPro" id="IPR009057">
    <property type="entry name" value="Homeodomain-like_sf"/>
</dbReference>
<evidence type="ECO:0000256" key="8">
    <source>
        <dbReference type="ARBA" id="ARBA00023012"/>
    </source>
</evidence>
<evidence type="ECO:0000256" key="13">
    <source>
        <dbReference type="SAM" id="Phobius"/>
    </source>
</evidence>
<dbReference type="PROSITE" id="PS50109">
    <property type="entry name" value="HIS_KIN"/>
    <property type="match status" value="1"/>
</dbReference>
<dbReference type="Gene3D" id="3.30.565.10">
    <property type="entry name" value="Histidine kinase-like ATPase, C-terminal domain"/>
    <property type="match status" value="1"/>
</dbReference>
<evidence type="ECO:0000256" key="10">
    <source>
        <dbReference type="ARBA" id="ARBA00023125"/>
    </source>
</evidence>
<gene>
    <name evidence="17" type="ORF">EII33_03120</name>
</gene>
<keyword evidence="7" id="KW-0067">ATP-binding</keyword>
<proteinExistence type="predicted"/>
<dbReference type="FunFam" id="3.30.565.10:FF:000037">
    <property type="entry name" value="Hybrid sensor histidine kinase/response regulator"/>
    <property type="match status" value="1"/>
</dbReference>
<dbReference type="Pfam" id="PF00072">
    <property type="entry name" value="Response_reg"/>
    <property type="match status" value="1"/>
</dbReference>
<evidence type="ECO:0000256" key="2">
    <source>
        <dbReference type="ARBA" id="ARBA00012438"/>
    </source>
</evidence>
<dbReference type="FunFam" id="3.40.50.2300:FF:000138">
    <property type="entry name" value="Two-component system sensor histidine kinase/response regulator"/>
    <property type="match status" value="1"/>
</dbReference>
<keyword evidence="8" id="KW-0902">Two-component regulatory system</keyword>
<evidence type="ECO:0000256" key="11">
    <source>
        <dbReference type="ARBA" id="ARBA00023163"/>
    </source>
</evidence>
<feature type="domain" description="Histidine kinase" evidence="15">
    <location>
        <begin position="101"/>
        <end position="318"/>
    </location>
</feature>
<dbReference type="Proteomes" id="UP000279562">
    <property type="component" value="Unassembled WGS sequence"/>
</dbReference>
<evidence type="ECO:0000256" key="3">
    <source>
        <dbReference type="ARBA" id="ARBA00022553"/>
    </source>
</evidence>
<dbReference type="Gene3D" id="1.10.10.60">
    <property type="entry name" value="Homeodomain-like"/>
    <property type="match status" value="1"/>
</dbReference>
<evidence type="ECO:0000313" key="18">
    <source>
        <dbReference type="Proteomes" id="UP000279562"/>
    </source>
</evidence>
<accession>A0A3P2AD45</accession>
<dbReference type="GO" id="GO:0003700">
    <property type="term" value="F:DNA-binding transcription factor activity"/>
    <property type="evidence" value="ECO:0007669"/>
    <property type="project" value="InterPro"/>
</dbReference>
<dbReference type="PROSITE" id="PS50110">
    <property type="entry name" value="RESPONSE_REGULATORY"/>
    <property type="match status" value="1"/>
</dbReference>
<dbReference type="Gene3D" id="1.10.287.130">
    <property type="match status" value="1"/>
</dbReference>
<name>A0A3P2AD45_9BACE</name>
<evidence type="ECO:0000259" key="15">
    <source>
        <dbReference type="PROSITE" id="PS50109"/>
    </source>
</evidence>
<dbReference type="AlphaFoldDB" id="A0A3P2AD45"/>
<feature type="domain" description="Response regulatory" evidence="16">
    <location>
        <begin position="368"/>
        <end position="483"/>
    </location>
</feature>
<reference evidence="17 18" key="1">
    <citation type="submission" date="2018-11" db="EMBL/GenBank/DDBJ databases">
        <title>Genomes From Bacteria Associated with the Canine Oral Cavity: a Test Case for Automated Genome-Based Taxonomic Assignment.</title>
        <authorList>
            <person name="Coil D.A."/>
            <person name="Jospin G."/>
            <person name="Darling A.E."/>
            <person name="Wallis C."/>
            <person name="Davis I.J."/>
            <person name="Harris S."/>
            <person name="Eisen J.A."/>
            <person name="Holcombe L.J."/>
            <person name="O'Flynn C."/>
        </authorList>
    </citation>
    <scope>NUCLEOTIDE SEQUENCE [LARGE SCALE GENOMIC DNA]</scope>
    <source>
        <strain evidence="17 18">OH1047_COT-310</strain>
    </source>
</reference>
<evidence type="ECO:0000256" key="5">
    <source>
        <dbReference type="ARBA" id="ARBA00022741"/>
    </source>
</evidence>
<sequence>MTLVYRHQSQKHQTIMKRFFFFFTSLFSLVCPAQIDKHSALENELINNPTSAPIQDSFQISLWVLALYTIVIIAAASTIMLIILMRQQRKAADEKMRFFINAAHNIRTPLTLIKAPLEELAEQENLSENGQRNAGTALRNVNALLQLTTNLVNLERIDTYSDSLYISEYELNTYIAETVDAFRPHADVKHINLTSQSDFRYLNVWIDKDKMDAILKNLLSNALKYTPEGGKVDISAHETDDTWSIAVTDTGIGIPASEQKQLFKKHFRGRNAVNSQVTGSGIGLLLVWKLVRLHKGKLKLNSTEGSGTCVKITFPKRKEAFDKAVQCPNAKHTQMVYSTAGVPVNVPAPSLTHKSNEGQPSDGSTRQKILIVEDNSELREYLRGSLSEQYDTRVCSNGKEALTFAGEYLPDLIISDIMIPGLKGDELCHALKNDINTSHIPFILLTALNTDRNIIEGLQSGADEYLVKPFNIGILRASIANLLANRKLLRQKFANLELNEDKNGTDCINCSTDLDWRFVATVKKEVEANMEQPNFNVDALCNLMNMSRTSFYNKIKALTDQAPADYIRLIRLNHAAQLLKEQRYSITEISEKTGFSDAKYFREVFKKHFNMSPSQYAKTTQQG</sequence>
<dbReference type="GO" id="GO:0000155">
    <property type="term" value="F:phosphorelay sensor kinase activity"/>
    <property type="evidence" value="ECO:0007669"/>
    <property type="project" value="InterPro"/>
</dbReference>
<dbReference type="SMART" id="SM00448">
    <property type="entry name" value="REC"/>
    <property type="match status" value="1"/>
</dbReference>
<dbReference type="InterPro" id="IPR011006">
    <property type="entry name" value="CheY-like_superfamily"/>
</dbReference>
<keyword evidence="18" id="KW-1185">Reference proteome</keyword>
<evidence type="ECO:0000256" key="1">
    <source>
        <dbReference type="ARBA" id="ARBA00000085"/>
    </source>
</evidence>
<organism evidence="17 18">
    <name type="scientific">Prevotella heparinolytica</name>
    <dbReference type="NCBI Taxonomy" id="28113"/>
    <lineage>
        <taxon>Bacteria</taxon>
        <taxon>Pseudomonadati</taxon>
        <taxon>Bacteroidota</taxon>
        <taxon>Bacteroidia</taxon>
        <taxon>Bacteroidales</taxon>
        <taxon>Bacteroidaceae</taxon>
        <taxon>Bacteroides</taxon>
    </lineage>
</organism>
<dbReference type="InterPro" id="IPR001789">
    <property type="entry name" value="Sig_transdc_resp-reg_receiver"/>
</dbReference>
<dbReference type="Pfam" id="PF02518">
    <property type="entry name" value="HATPase_c"/>
    <property type="match status" value="1"/>
</dbReference>
<comment type="caution">
    <text evidence="17">The sequence shown here is derived from an EMBL/GenBank/DDBJ whole genome shotgun (WGS) entry which is preliminary data.</text>
</comment>
<dbReference type="InterPro" id="IPR004358">
    <property type="entry name" value="Sig_transdc_His_kin-like_C"/>
</dbReference>
<dbReference type="SUPFAM" id="SSF46689">
    <property type="entry name" value="Homeodomain-like"/>
    <property type="match status" value="1"/>
</dbReference>
<dbReference type="GO" id="GO:0005524">
    <property type="term" value="F:ATP binding"/>
    <property type="evidence" value="ECO:0007669"/>
    <property type="project" value="UniProtKB-KW"/>
</dbReference>
<keyword evidence="13" id="KW-0812">Transmembrane</keyword>
<dbReference type="Pfam" id="PF12833">
    <property type="entry name" value="HTH_18"/>
    <property type="match status" value="1"/>
</dbReference>
<dbReference type="FunFam" id="1.10.10.60:FF:000284">
    <property type="entry name" value="Two-component system sensor histidine kinase/response regulator"/>
    <property type="match status" value="1"/>
</dbReference>
<dbReference type="SMART" id="SM00388">
    <property type="entry name" value="HisKA"/>
    <property type="match status" value="1"/>
</dbReference>
<dbReference type="SMART" id="SM00387">
    <property type="entry name" value="HATPase_c"/>
    <property type="match status" value="1"/>
</dbReference>
<evidence type="ECO:0000256" key="12">
    <source>
        <dbReference type="PROSITE-ProRule" id="PRU00169"/>
    </source>
</evidence>
<keyword evidence="6" id="KW-0418">Kinase</keyword>